<evidence type="ECO:0000313" key="3">
    <source>
        <dbReference type="EMBL" id="MFH6983972.1"/>
    </source>
</evidence>
<evidence type="ECO:0000256" key="1">
    <source>
        <dbReference type="SAM" id="SignalP"/>
    </source>
</evidence>
<accession>A0ABW7N8M7</accession>
<dbReference type="Pfam" id="PF18962">
    <property type="entry name" value="Por_Secre_tail"/>
    <property type="match status" value="1"/>
</dbReference>
<dbReference type="NCBIfam" id="TIGR04183">
    <property type="entry name" value="Por_Secre_tail"/>
    <property type="match status" value="1"/>
</dbReference>
<evidence type="ECO:0000313" key="4">
    <source>
        <dbReference type="Proteomes" id="UP001610063"/>
    </source>
</evidence>
<protein>
    <submittedName>
        <fullName evidence="3">T9SS type A sorting domain-containing protein</fullName>
    </submittedName>
</protein>
<dbReference type="InterPro" id="IPR026444">
    <property type="entry name" value="Secre_tail"/>
</dbReference>
<dbReference type="EMBL" id="JBIPKE010000016">
    <property type="protein sequence ID" value="MFH6983972.1"/>
    <property type="molecule type" value="Genomic_DNA"/>
</dbReference>
<comment type="caution">
    <text evidence="3">The sequence shown here is derived from an EMBL/GenBank/DDBJ whole genome shotgun (WGS) entry which is preliminary data.</text>
</comment>
<proteinExistence type="predicted"/>
<gene>
    <name evidence="3" type="ORF">ACHKAR_10995</name>
</gene>
<feature type="signal peptide" evidence="1">
    <location>
        <begin position="1"/>
        <end position="25"/>
    </location>
</feature>
<feature type="chain" id="PRO_5046481092" evidence="1">
    <location>
        <begin position="26"/>
        <end position="310"/>
    </location>
</feature>
<sequence>MMKPIFTKPMLGFLLMVLLGLYSSAQEKNDQVTVKITKDIDGDTQTFEKTYASEEEMKADALLKEFMGKDDQMRVWFSEDAKGPKIIELEEMGDDPHRFFFKFGDEDMAQNFHFFEPGDSAMSFDIEMERLGDEFRSMEKTIRRHFESEDGHRSMAFSFGDDDDEFDWHFSDSLSSEIREKMDRARTESRRGHRDFEVRVLKKVAISDDVEAFGKKGAVKTSDQLDLNDLRYFPNPAPDGRFHLKFDTPQPGELSIKIYNTNGKEVFNRYFEKYGGRYSEMIDLSQQSEGIYLLEISMDGKRLTRKIAID</sequence>
<reference evidence="3 4" key="1">
    <citation type="journal article" date="2013" name="Int. J. Syst. Evol. Microbiol.">
        <title>Marinoscillum luteum sp. nov., isolated from marine sediment.</title>
        <authorList>
            <person name="Cha I.T."/>
            <person name="Park S.J."/>
            <person name="Kim S.J."/>
            <person name="Kim J.G."/>
            <person name="Jung M.Y."/>
            <person name="Shin K.S."/>
            <person name="Kwon K.K."/>
            <person name="Yang S.H."/>
            <person name="Seo Y.S."/>
            <person name="Rhee S.K."/>
        </authorList>
    </citation>
    <scope>NUCLEOTIDE SEQUENCE [LARGE SCALE GENOMIC DNA]</scope>
    <source>
        <strain evidence="3 4">KCTC 23939</strain>
    </source>
</reference>
<feature type="domain" description="Secretion system C-terminal sorting" evidence="2">
    <location>
        <begin position="233"/>
        <end position="309"/>
    </location>
</feature>
<keyword evidence="4" id="KW-1185">Reference proteome</keyword>
<keyword evidence="1" id="KW-0732">Signal</keyword>
<organism evidence="3 4">
    <name type="scientific">Marinoscillum luteum</name>
    <dbReference type="NCBI Taxonomy" id="861051"/>
    <lineage>
        <taxon>Bacteria</taxon>
        <taxon>Pseudomonadati</taxon>
        <taxon>Bacteroidota</taxon>
        <taxon>Cytophagia</taxon>
        <taxon>Cytophagales</taxon>
        <taxon>Reichenbachiellaceae</taxon>
        <taxon>Marinoscillum</taxon>
    </lineage>
</organism>
<dbReference type="RefSeq" id="WP_395417463.1">
    <property type="nucleotide sequence ID" value="NZ_JBIPKE010000016.1"/>
</dbReference>
<dbReference type="Proteomes" id="UP001610063">
    <property type="component" value="Unassembled WGS sequence"/>
</dbReference>
<name>A0ABW7N8M7_9BACT</name>
<evidence type="ECO:0000259" key="2">
    <source>
        <dbReference type="Pfam" id="PF18962"/>
    </source>
</evidence>